<dbReference type="InterPro" id="IPR036188">
    <property type="entry name" value="FAD/NAD-bd_sf"/>
</dbReference>
<dbReference type="PROSITE" id="PS50206">
    <property type="entry name" value="RHODANESE_3"/>
    <property type="match status" value="1"/>
</dbReference>
<accession>A0AA36AZF0</accession>
<sequence length="406" mass="46250">MYSLRCTDILDLDKISDVVINARKLWRSNSVDDLMNSDRVPYYCKMAVNYGDLNNATIRTLNENLQVIIAATINHFKKKYNDSGRMEFVDYVHALKSNPFLKTEITDNIYRGEYKDFHAYDSRRQQLVTDGYELITKWIKDTLIKDDEALKDTTFNQVDFRNIVTATNAAFDHFERYEGVLVNKPYVQSSIVDISVIRYPDSKQAYFKLFRIQILATKTSSSDPLRDDQATSGIRVQVPDQARVVICGGGVVGLSVAYHLSQRGWSDVVVLEQGRIGCGTSWHAAGLVGQIRSRKVQTDICTYSRNLYKSFEDQGHSVGWKQCGSLQLARSKDRLIYFQRAEARAKQNGPEAHIITAKEVKDKCPEIRHEDLEGALWVPGDGVVNPTDLLMVYAKLAKEKVVPRNW</sequence>
<dbReference type="InterPro" id="IPR001763">
    <property type="entry name" value="Rhodanese-like_dom"/>
</dbReference>
<dbReference type="PANTHER" id="PTHR13847">
    <property type="entry name" value="SARCOSINE DEHYDROGENASE-RELATED"/>
    <property type="match status" value="1"/>
</dbReference>
<keyword evidence="3" id="KW-1185">Reference proteome</keyword>
<protein>
    <submittedName>
        <fullName evidence="2">Pyruvate dehydrogenase phosphatase regulatory subunit, mitochondrial</fullName>
    </submittedName>
</protein>
<dbReference type="EMBL" id="OX597819">
    <property type="protein sequence ID" value="CAI9724077.1"/>
    <property type="molecule type" value="Genomic_DNA"/>
</dbReference>
<dbReference type="SUPFAM" id="SSF51905">
    <property type="entry name" value="FAD/NAD(P)-binding domain"/>
    <property type="match status" value="1"/>
</dbReference>
<evidence type="ECO:0000313" key="3">
    <source>
        <dbReference type="Proteomes" id="UP001162480"/>
    </source>
</evidence>
<dbReference type="PANTHER" id="PTHR13847:SF193">
    <property type="entry name" value="PYRUVATE DEHYDROGENASE PHOSPHATASE REGULATORY SUBUNIT, MITOCHONDRIAL"/>
    <property type="match status" value="1"/>
</dbReference>
<name>A0AA36AZF0_OCTVU</name>
<reference evidence="2" key="1">
    <citation type="submission" date="2023-08" db="EMBL/GenBank/DDBJ databases">
        <authorList>
            <person name="Alioto T."/>
            <person name="Alioto T."/>
            <person name="Gomez Garrido J."/>
        </authorList>
    </citation>
    <scope>NUCLEOTIDE SEQUENCE</scope>
</reference>
<dbReference type="Proteomes" id="UP001162480">
    <property type="component" value="Chromosome 6"/>
</dbReference>
<dbReference type="Gene3D" id="3.50.50.60">
    <property type="entry name" value="FAD/NAD(P)-binding domain"/>
    <property type="match status" value="1"/>
</dbReference>
<keyword evidence="2" id="KW-0670">Pyruvate</keyword>
<evidence type="ECO:0000259" key="1">
    <source>
        <dbReference type="PROSITE" id="PS50206"/>
    </source>
</evidence>
<dbReference type="Gene3D" id="3.30.9.10">
    <property type="entry name" value="D-Amino Acid Oxidase, subunit A, domain 2"/>
    <property type="match status" value="1"/>
</dbReference>
<gene>
    <name evidence="2" type="ORF">OCTVUL_1B003200</name>
</gene>
<dbReference type="Pfam" id="PF01266">
    <property type="entry name" value="DAO"/>
    <property type="match status" value="1"/>
</dbReference>
<evidence type="ECO:0000313" key="2">
    <source>
        <dbReference type="EMBL" id="CAI9724077.1"/>
    </source>
</evidence>
<dbReference type="AlphaFoldDB" id="A0AA36AZF0"/>
<dbReference type="GO" id="GO:0005759">
    <property type="term" value="C:mitochondrial matrix"/>
    <property type="evidence" value="ECO:0007669"/>
    <property type="project" value="TreeGrafter"/>
</dbReference>
<feature type="domain" description="Rhodanese" evidence="1">
    <location>
        <begin position="244"/>
        <end position="291"/>
    </location>
</feature>
<organism evidence="2 3">
    <name type="scientific">Octopus vulgaris</name>
    <name type="common">Common octopus</name>
    <dbReference type="NCBI Taxonomy" id="6645"/>
    <lineage>
        <taxon>Eukaryota</taxon>
        <taxon>Metazoa</taxon>
        <taxon>Spiralia</taxon>
        <taxon>Lophotrochozoa</taxon>
        <taxon>Mollusca</taxon>
        <taxon>Cephalopoda</taxon>
        <taxon>Coleoidea</taxon>
        <taxon>Octopodiformes</taxon>
        <taxon>Octopoda</taxon>
        <taxon>Incirrata</taxon>
        <taxon>Octopodidae</taxon>
        <taxon>Octopus</taxon>
    </lineage>
</organism>
<proteinExistence type="predicted"/>
<dbReference type="InterPro" id="IPR006076">
    <property type="entry name" value="FAD-dep_OxRdtase"/>
</dbReference>